<evidence type="ECO:0000256" key="4">
    <source>
        <dbReference type="ARBA" id="ARBA00022801"/>
    </source>
</evidence>
<evidence type="ECO:0000256" key="6">
    <source>
        <dbReference type="PROSITE-ProRule" id="PRU01240"/>
    </source>
</evidence>
<dbReference type="InterPro" id="IPR015500">
    <property type="entry name" value="Peptidase_S8_subtilisin-rel"/>
</dbReference>
<sequence length="1115" mass="119450">MKSFIKQAAFAACLPCLVVADYNDAFVVEFDSSVQLSPADLISRTQASLAASGLDCTASSRYHFTHAVFQGGSFNVDCTNNGVSQKAVLSTIQSIDGIQKAWPVISAAPAVHMPRIPGISDGDWGSSTHGSSKRDLSQVLALQARDNIAADTLPTHVDTGVSKLHASNITGKGIRVAVIDSGFDIDTPGLSKTNIVYAHDMTDGDNDVRDNCSFHGTHVLGIVGAKGDEGRFGVVGVAPDATYELYRITGCTSGTTDDAIINSFLEAAERGVDVISCSYGGALTFPEDPWSIVATRLFNNGTYISLVAGNGGPGIFTGASPGGADAIAAVGSTDNSQTPYYNWGGNWTAGGEGGSLRFVPGMPFDFPSKEGLTVWTSDTPNTNGCQLLPDKSSLPADLSKVIFLSQFDQCWMAADNSTVSLTKEFGIPYVMYYSWSNYTVSEGPLFLKVSAANQKGAVTVDYETAKQLLDAKAKHGSVQVFLANEVSFADVSLTYKANNRSGLMSSVFTSWGPTLRAGSMPAFHAPGGNILSTFPGWLGGYGVVSGTSQATPFVAGIAALVKQQHPDYSSEDIRNVIAATSRPVKWYDGKGNTGDFLAPVFQQGSGLVDAWGAVHSTTLLSASALSFNDTANRPKELTFTIKNTGLKTTTYDLSHVGASSGYVLEKVDSYQLTEAVVYPVYAEVSINPTTLSVEPGKTATVSVSVSKEPALSEASTRVSYFGGYINIEAKGAADINKLSLPYTGFGAPLTTLHSINRDKSYLSSYNVTAGKASHAEPGRVYTCTLNITADIPASFPGNEFPGIEVFLFLQSRNMSIHMVDAKTGNVVVNSYQSTSEVPWNGSTWYWDGSDDNKAPVPAGTYIWRVKALKMLGDAAKEEDWETWEAGTWVLEYTADSIFPSSSTIPKSMGWYEITDDYIKDSKINIPVCETLQLRDVYGGTQRTIYRVDQSGRQFPVWTVNENIESGVLAIVSADPRAQVPAGNAVGIIKYHTMSSRTQITLRRSELSLGLTDYSHGHEINFNGCNYRWVMSKNTMSTNTLYLKTDGNRILARWSGKPEGRGGDPSPVFELFVPPQTLDMDFLVVTGLAAAGYWKKADKLKSPISKILKIMGGLGP</sequence>
<keyword evidence="2 6" id="KW-0645">Protease</keyword>
<evidence type="ECO:0000256" key="8">
    <source>
        <dbReference type="SAM" id="SignalP"/>
    </source>
</evidence>
<dbReference type="PANTHER" id="PTHR43806">
    <property type="entry name" value="PEPTIDASE S8"/>
    <property type="match status" value="1"/>
</dbReference>
<evidence type="ECO:0000256" key="3">
    <source>
        <dbReference type="ARBA" id="ARBA00022729"/>
    </source>
</evidence>
<dbReference type="Gene3D" id="2.60.40.4070">
    <property type="match status" value="1"/>
</dbReference>
<dbReference type="Pfam" id="PF00082">
    <property type="entry name" value="Peptidase_S8"/>
    <property type="match status" value="1"/>
</dbReference>
<dbReference type="GeneID" id="85410996"/>
<dbReference type="InterPro" id="IPR023828">
    <property type="entry name" value="Peptidase_S8_Ser-AS"/>
</dbReference>
<comment type="similarity">
    <text evidence="1 6 7">Belongs to the peptidase S8 family.</text>
</comment>
<feature type="domain" description="Peptidase S8/S53" evidence="9">
    <location>
        <begin position="171"/>
        <end position="589"/>
    </location>
</feature>
<feature type="active site" description="Charge relay system" evidence="6">
    <location>
        <position position="180"/>
    </location>
</feature>
<protein>
    <submittedName>
        <fullName evidence="11">Serine endopeptidase</fullName>
    </submittedName>
</protein>
<comment type="caution">
    <text evidence="11">The sequence shown here is derived from an EMBL/GenBank/DDBJ whole genome shotgun (WGS) entry which is preliminary data.</text>
</comment>
<keyword evidence="3 8" id="KW-0732">Signal</keyword>
<evidence type="ECO:0000259" key="10">
    <source>
        <dbReference type="Pfam" id="PF06280"/>
    </source>
</evidence>
<dbReference type="Gene3D" id="2.60.40.1710">
    <property type="entry name" value="Subtilisin-like superfamily"/>
    <property type="match status" value="1"/>
</dbReference>
<dbReference type="Pfam" id="PF06280">
    <property type="entry name" value="fn3_5"/>
    <property type="match status" value="1"/>
</dbReference>
<evidence type="ECO:0000256" key="1">
    <source>
        <dbReference type="ARBA" id="ARBA00011073"/>
    </source>
</evidence>
<dbReference type="SUPFAM" id="SSF52743">
    <property type="entry name" value="Subtilisin-like"/>
    <property type="match status" value="1"/>
</dbReference>
<feature type="signal peptide" evidence="8">
    <location>
        <begin position="1"/>
        <end position="20"/>
    </location>
</feature>
<proteinExistence type="inferred from homology"/>
<feature type="domain" description="C5a peptidase/Subtilisin-like protease SBT2-like Fn3-like" evidence="10">
    <location>
        <begin position="626"/>
        <end position="743"/>
    </location>
</feature>
<accession>A0ABQ9QZF0</accession>
<dbReference type="PROSITE" id="PS51892">
    <property type="entry name" value="SUBTILASE"/>
    <property type="match status" value="1"/>
</dbReference>
<keyword evidence="5 6" id="KW-0720">Serine protease</keyword>
<evidence type="ECO:0000256" key="7">
    <source>
        <dbReference type="RuleBase" id="RU003355"/>
    </source>
</evidence>
<gene>
    <name evidence="11" type="ORF">CTAM01_10744</name>
</gene>
<keyword evidence="4 6" id="KW-0378">Hydrolase</keyword>
<dbReference type="PRINTS" id="PR00723">
    <property type="entry name" value="SUBTILISIN"/>
</dbReference>
<reference evidence="11 12" key="1">
    <citation type="submission" date="2016-10" db="EMBL/GenBank/DDBJ databases">
        <title>The genome sequence of Colletotrichum fioriniae PJ7.</title>
        <authorList>
            <person name="Baroncelli R."/>
        </authorList>
    </citation>
    <scope>NUCLEOTIDE SEQUENCE [LARGE SCALE GENOMIC DNA]</scope>
    <source>
        <strain evidence="11 12">Tom-12</strain>
    </source>
</reference>
<dbReference type="InterPro" id="IPR050131">
    <property type="entry name" value="Peptidase_S8_subtilisin-like"/>
</dbReference>
<keyword evidence="12" id="KW-1185">Reference proteome</keyword>
<feature type="active site" description="Charge relay system" evidence="6">
    <location>
        <position position="548"/>
    </location>
</feature>
<dbReference type="PANTHER" id="PTHR43806:SF66">
    <property type="entry name" value="SERIN ENDOPEPTIDASE"/>
    <property type="match status" value="1"/>
</dbReference>
<dbReference type="Gene3D" id="3.40.50.200">
    <property type="entry name" value="Peptidase S8/S53 domain"/>
    <property type="match status" value="2"/>
</dbReference>
<dbReference type="InterPro" id="IPR000209">
    <property type="entry name" value="Peptidase_S8/S53_dom"/>
</dbReference>
<dbReference type="Proteomes" id="UP001227543">
    <property type="component" value="Unassembled WGS sequence"/>
</dbReference>
<evidence type="ECO:0000256" key="5">
    <source>
        <dbReference type="ARBA" id="ARBA00022825"/>
    </source>
</evidence>
<dbReference type="InterPro" id="IPR010435">
    <property type="entry name" value="C5a/SBT2-like_Fn3"/>
</dbReference>
<evidence type="ECO:0000259" key="9">
    <source>
        <dbReference type="Pfam" id="PF00082"/>
    </source>
</evidence>
<dbReference type="RefSeq" id="XP_060378546.1">
    <property type="nucleotide sequence ID" value="XM_060526758.1"/>
</dbReference>
<feature type="chain" id="PRO_5046104827" evidence="8">
    <location>
        <begin position="21"/>
        <end position="1115"/>
    </location>
</feature>
<evidence type="ECO:0000313" key="12">
    <source>
        <dbReference type="Proteomes" id="UP001227543"/>
    </source>
</evidence>
<dbReference type="PROSITE" id="PS00136">
    <property type="entry name" value="SUBTILASE_ASP"/>
    <property type="match status" value="1"/>
</dbReference>
<dbReference type="EMBL" id="MLFU01000052">
    <property type="protein sequence ID" value="KAK1490271.1"/>
    <property type="molecule type" value="Genomic_DNA"/>
</dbReference>
<dbReference type="InterPro" id="IPR036852">
    <property type="entry name" value="Peptidase_S8/S53_dom_sf"/>
</dbReference>
<organism evidence="11 12">
    <name type="scientific">Colletotrichum tamarilloi</name>
    <dbReference type="NCBI Taxonomy" id="1209934"/>
    <lineage>
        <taxon>Eukaryota</taxon>
        <taxon>Fungi</taxon>
        <taxon>Dikarya</taxon>
        <taxon>Ascomycota</taxon>
        <taxon>Pezizomycotina</taxon>
        <taxon>Sordariomycetes</taxon>
        <taxon>Hypocreomycetidae</taxon>
        <taxon>Glomerellales</taxon>
        <taxon>Glomerellaceae</taxon>
        <taxon>Colletotrichum</taxon>
        <taxon>Colletotrichum acutatum species complex</taxon>
    </lineage>
</organism>
<evidence type="ECO:0000256" key="2">
    <source>
        <dbReference type="ARBA" id="ARBA00022670"/>
    </source>
</evidence>
<dbReference type="InterPro" id="IPR023827">
    <property type="entry name" value="Peptidase_S8_Asp-AS"/>
</dbReference>
<feature type="active site" description="Charge relay system" evidence="6">
    <location>
        <position position="215"/>
    </location>
</feature>
<dbReference type="PROSITE" id="PS00138">
    <property type="entry name" value="SUBTILASE_SER"/>
    <property type="match status" value="1"/>
</dbReference>
<evidence type="ECO:0000313" key="11">
    <source>
        <dbReference type="EMBL" id="KAK1490271.1"/>
    </source>
</evidence>
<name>A0ABQ9QZF0_9PEZI</name>